<organism evidence="2 3">
    <name type="scientific">Arabidopsis thaliana</name>
    <name type="common">Mouse-ear cress</name>
    <dbReference type="NCBI Taxonomy" id="3702"/>
    <lineage>
        <taxon>Eukaryota</taxon>
        <taxon>Viridiplantae</taxon>
        <taxon>Streptophyta</taxon>
        <taxon>Embryophyta</taxon>
        <taxon>Tracheophyta</taxon>
        <taxon>Spermatophyta</taxon>
        <taxon>Magnoliopsida</taxon>
        <taxon>eudicotyledons</taxon>
        <taxon>Gunneridae</taxon>
        <taxon>Pentapetalae</taxon>
        <taxon>rosids</taxon>
        <taxon>malvids</taxon>
        <taxon>Brassicales</taxon>
        <taxon>Brassicaceae</taxon>
        <taxon>Camelineae</taxon>
        <taxon>Arabidopsis</taxon>
    </lineage>
</organism>
<dbReference type="AlphaFoldDB" id="A0A178VHG1"/>
<sequence>MESTLVKAKSIDYSGCRLKSKRCPKRLCNGPSEHHLSNQKEVRSSDTPLATLNSKIGTLGDNIGSQDRKLEAVERQLICASVPEPCDRSIRPEIRENLLKNVEMPLFEGSAIWLSGEMRRIRRRFERSTSLVESVARDRVLGRVEDRVVSAASSIAAWIE</sequence>
<feature type="compositionally biased region" description="Basic and acidic residues" evidence="1">
    <location>
        <begin position="32"/>
        <end position="44"/>
    </location>
</feature>
<dbReference type="Proteomes" id="UP000078284">
    <property type="component" value="Chromosome 3"/>
</dbReference>
<accession>A0A178VHG1</accession>
<comment type="caution">
    <text evidence="2">The sequence shown here is derived from an EMBL/GenBank/DDBJ whole genome shotgun (WGS) entry which is preliminary data.</text>
</comment>
<evidence type="ECO:0000313" key="2">
    <source>
        <dbReference type="EMBL" id="OAP05194.1"/>
    </source>
</evidence>
<evidence type="ECO:0000256" key="1">
    <source>
        <dbReference type="SAM" id="MobiDB-lite"/>
    </source>
</evidence>
<evidence type="ECO:0000313" key="3">
    <source>
        <dbReference type="Proteomes" id="UP000078284"/>
    </source>
</evidence>
<dbReference type="EMBL" id="LUHQ01000003">
    <property type="protein sequence ID" value="OAP05194.1"/>
    <property type="molecule type" value="Genomic_DNA"/>
</dbReference>
<proteinExistence type="predicted"/>
<reference evidence="3" key="1">
    <citation type="journal article" date="2016" name="Proc. Natl. Acad. Sci. U.S.A.">
        <title>Chromosome-level assembly of Arabidopsis thaliana Ler reveals the extent of translocation and inversion polymorphisms.</title>
        <authorList>
            <person name="Zapata L."/>
            <person name="Ding J."/>
            <person name="Willing E.M."/>
            <person name="Hartwig B."/>
            <person name="Bezdan D."/>
            <person name="Jiao W.B."/>
            <person name="Patel V."/>
            <person name="Velikkakam James G."/>
            <person name="Koornneef M."/>
            <person name="Ossowski S."/>
            <person name="Schneeberger K."/>
        </authorList>
    </citation>
    <scope>NUCLEOTIDE SEQUENCE [LARGE SCALE GENOMIC DNA]</scope>
    <source>
        <strain evidence="3">cv. Landsberg erecta</strain>
    </source>
</reference>
<name>A0A178VHG1_ARATH</name>
<protein>
    <submittedName>
        <fullName evidence="2">Uncharacterized protein</fullName>
    </submittedName>
</protein>
<gene>
    <name evidence="2" type="ordered locus">AXX17_At3g35680</name>
</gene>
<feature type="region of interest" description="Disordered" evidence="1">
    <location>
        <begin position="29"/>
        <end position="48"/>
    </location>
</feature>